<dbReference type="WBParaSite" id="NBR_0000358501-mRNA-1">
    <property type="protein sequence ID" value="NBR_0000358501-mRNA-1"/>
    <property type="gene ID" value="NBR_0000358501"/>
</dbReference>
<dbReference type="Proteomes" id="UP000271162">
    <property type="component" value="Unassembled WGS sequence"/>
</dbReference>
<keyword evidence="1" id="KW-0812">Transmembrane</keyword>
<proteinExistence type="predicted"/>
<feature type="transmembrane region" description="Helical" evidence="1">
    <location>
        <begin position="41"/>
        <end position="61"/>
    </location>
</feature>
<keyword evidence="3" id="KW-1185">Reference proteome</keyword>
<keyword evidence="1" id="KW-1133">Transmembrane helix</keyword>
<accession>A0A0N4XM33</accession>
<keyword evidence="1" id="KW-0472">Membrane</keyword>
<reference evidence="2 3" key="2">
    <citation type="submission" date="2018-11" db="EMBL/GenBank/DDBJ databases">
        <authorList>
            <consortium name="Pathogen Informatics"/>
        </authorList>
    </citation>
    <scope>NUCLEOTIDE SEQUENCE [LARGE SCALE GENOMIC DNA]</scope>
</reference>
<dbReference type="AlphaFoldDB" id="A0A0N4XM33"/>
<protein>
    <submittedName>
        <fullName evidence="4">Orphan protein</fullName>
    </submittedName>
</protein>
<sequence>MIVSTSSLQIYMKCANYRLAFGSTTYDSSKPQKDFYNNNTLVNLSKIFCAVVLLTAFILVMTRSF</sequence>
<name>A0A0N4XM33_NIPBR</name>
<dbReference type="EMBL" id="UYSL01005528">
    <property type="protein sequence ID" value="VDL67175.1"/>
    <property type="molecule type" value="Genomic_DNA"/>
</dbReference>
<reference evidence="4" key="1">
    <citation type="submission" date="2017-02" db="UniProtKB">
        <authorList>
            <consortium name="WormBaseParasite"/>
        </authorList>
    </citation>
    <scope>IDENTIFICATION</scope>
</reference>
<evidence type="ECO:0000313" key="4">
    <source>
        <dbReference type="WBParaSite" id="NBR_0000358501-mRNA-1"/>
    </source>
</evidence>
<organism evidence="4">
    <name type="scientific">Nippostrongylus brasiliensis</name>
    <name type="common">Rat hookworm</name>
    <dbReference type="NCBI Taxonomy" id="27835"/>
    <lineage>
        <taxon>Eukaryota</taxon>
        <taxon>Metazoa</taxon>
        <taxon>Ecdysozoa</taxon>
        <taxon>Nematoda</taxon>
        <taxon>Chromadorea</taxon>
        <taxon>Rhabditida</taxon>
        <taxon>Rhabditina</taxon>
        <taxon>Rhabditomorpha</taxon>
        <taxon>Strongyloidea</taxon>
        <taxon>Heligmosomidae</taxon>
        <taxon>Nippostrongylus</taxon>
    </lineage>
</organism>
<evidence type="ECO:0000313" key="2">
    <source>
        <dbReference type="EMBL" id="VDL67175.1"/>
    </source>
</evidence>
<gene>
    <name evidence="2" type="ORF">NBR_LOCUS3586</name>
</gene>
<evidence type="ECO:0000256" key="1">
    <source>
        <dbReference type="SAM" id="Phobius"/>
    </source>
</evidence>
<evidence type="ECO:0000313" key="3">
    <source>
        <dbReference type="Proteomes" id="UP000271162"/>
    </source>
</evidence>